<keyword evidence="4" id="KW-1185">Reference proteome</keyword>
<feature type="domain" description="Calcineurin-like phosphoesterase" evidence="2">
    <location>
        <begin position="45"/>
        <end position="145"/>
    </location>
</feature>
<dbReference type="Pfam" id="PF12850">
    <property type="entry name" value="Metallophos_2"/>
    <property type="match status" value="1"/>
</dbReference>
<dbReference type="SUPFAM" id="SSF56300">
    <property type="entry name" value="Metallo-dependent phosphatases"/>
    <property type="match status" value="1"/>
</dbReference>
<evidence type="ECO:0000313" key="4">
    <source>
        <dbReference type="Proteomes" id="UP000543554"/>
    </source>
</evidence>
<dbReference type="Gene3D" id="3.60.21.10">
    <property type="match status" value="1"/>
</dbReference>
<dbReference type="RefSeq" id="WP_108939563.1">
    <property type="nucleotide sequence ID" value="NZ_BPRF01000004.1"/>
</dbReference>
<evidence type="ECO:0000259" key="2">
    <source>
        <dbReference type="Pfam" id="PF12850"/>
    </source>
</evidence>
<dbReference type="InterPro" id="IPR024654">
    <property type="entry name" value="Calcineurin-like_PHP_lpxH"/>
</dbReference>
<evidence type="ECO:0000313" key="3">
    <source>
        <dbReference type="EMBL" id="MBA8914956.1"/>
    </source>
</evidence>
<comment type="similarity">
    <text evidence="1">Belongs to the metallophosphoesterase superfamily. YfcE family.</text>
</comment>
<proteinExistence type="inferred from homology"/>
<dbReference type="Proteomes" id="UP000543554">
    <property type="component" value="Unassembled WGS sequence"/>
</dbReference>
<organism evidence="3 4">
    <name type="scientific">Methylorubrum thiocyanatum</name>
    <dbReference type="NCBI Taxonomy" id="47958"/>
    <lineage>
        <taxon>Bacteria</taxon>
        <taxon>Pseudomonadati</taxon>
        <taxon>Pseudomonadota</taxon>
        <taxon>Alphaproteobacteria</taxon>
        <taxon>Hyphomicrobiales</taxon>
        <taxon>Methylobacteriaceae</taxon>
        <taxon>Methylorubrum</taxon>
    </lineage>
</organism>
<gene>
    <name evidence="3" type="ORF">HNR51_004052</name>
</gene>
<evidence type="ECO:0000256" key="1">
    <source>
        <dbReference type="ARBA" id="ARBA00008950"/>
    </source>
</evidence>
<dbReference type="InterPro" id="IPR029052">
    <property type="entry name" value="Metallo-depent_PP-like"/>
</dbReference>
<sequence>MTKTTISNAPARVFLTADHHFGHQKVLGMSGRPFASVAEHDEYLIEAWNASVGPKDEIWHLGDFAYKCTAEHAARVFSRLNGVKRLVHGNHEARGRALPWASQHEGFVDTKIGDHRVFLCHYAFRAWPGAFRGTLHFYGHTHGLLPDTRQSCDVGVDRWQYRPALFAEVLARLEATEALPEEVALGQAQDGQRKAKQA</sequence>
<comment type="caution">
    <text evidence="3">The sequence shown here is derived from an EMBL/GenBank/DDBJ whole genome shotgun (WGS) entry which is preliminary data.</text>
</comment>
<protein>
    <submittedName>
        <fullName evidence="3">Calcineurin-like phosphoesterase family protein</fullName>
    </submittedName>
</protein>
<reference evidence="3 4" key="1">
    <citation type="submission" date="2020-08" db="EMBL/GenBank/DDBJ databases">
        <title>Genomic Encyclopedia of Type Strains, Phase IV (KMG-IV): sequencing the most valuable type-strain genomes for metagenomic binning, comparative biology and taxonomic classification.</title>
        <authorList>
            <person name="Goeker M."/>
        </authorList>
    </citation>
    <scope>NUCLEOTIDE SEQUENCE [LARGE SCALE GENOMIC DNA]</scope>
    <source>
        <strain evidence="3 4">DSM 11490</strain>
    </source>
</reference>
<name>A0AA40VDT7_9HYPH</name>
<dbReference type="AlphaFoldDB" id="A0AA40VDT7"/>
<accession>A0AA40VDT7</accession>
<dbReference type="EMBL" id="JACJIB010000007">
    <property type="protein sequence ID" value="MBA8914956.1"/>
    <property type="molecule type" value="Genomic_DNA"/>
</dbReference>